<sequence length="112" mass="13302">MDLLTQVEWSYLKDFFIKIEPWSKKLKINERVALIEVSGVPLHCWNYETFKRVARLWGNLVSLGENLTKVHNFEKIELLISITQSKMVNELVSMEVGDEHFPIRVKEQGWRR</sequence>
<comment type="caution">
    <text evidence="1">The sequence shown here is derived from an EMBL/GenBank/DDBJ whole genome shotgun (WGS) entry which is preliminary data.</text>
</comment>
<keyword evidence="2" id="KW-1185">Reference proteome</keyword>
<accession>A0A9D3UMQ8</accession>
<dbReference type="OrthoDB" id="998068at2759"/>
<evidence type="ECO:0000313" key="2">
    <source>
        <dbReference type="Proteomes" id="UP000828251"/>
    </source>
</evidence>
<gene>
    <name evidence="1" type="ORF">J1N35_037838</name>
</gene>
<reference evidence="1 2" key="1">
    <citation type="journal article" date="2021" name="Plant Biotechnol. J.">
        <title>Multi-omics assisted identification of the key and species-specific regulatory components of drought-tolerant mechanisms in Gossypium stocksii.</title>
        <authorList>
            <person name="Yu D."/>
            <person name="Ke L."/>
            <person name="Zhang D."/>
            <person name="Wu Y."/>
            <person name="Sun Y."/>
            <person name="Mei J."/>
            <person name="Sun J."/>
            <person name="Sun Y."/>
        </authorList>
    </citation>
    <scope>NUCLEOTIDE SEQUENCE [LARGE SCALE GENOMIC DNA]</scope>
    <source>
        <strain evidence="2">cv. E1</strain>
        <tissue evidence="1">Leaf</tissue>
    </source>
</reference>
<dbReference type="EMBL" id="JAIQCV010000011">
    <property type="protein sequence ID" value="KAH1047054.1"/>
    <property type="molecule type" value="Genomic_DNA"/>
</dbReference>
<name>A0A9D3UMQ8_9ROSI</name>
<proteinExistence type="predicted"/>
<evidence type="ECO:0008006" key="3">
    <source>
        <dbReference type="Google" id="ProtNLM"/>
    </source>
</evidence>
<organism evidence="1 2">
    <name type="scientific">Gossypium stocksii</name>
    <dbReference type="NCBI Taxonomy" id="47602"/>
    <lineage>
        <taxon>Eukaryota</taxon>
        <taxon>Viridiplantae</taxon>
        <taxon>Streptophyta</taxon>
        <taxon>Embryophyta</taxon>
        <taxon>Tracheophyta</taxon>
        <taxon>Spermatophyta</taxon>
        <taxon>Magnoliopsida</taxon>
        <taxon>eudicotyledons</taxon>
        <taxon>Gunneridae</taxon>
        <taxon>Pentapetalae</taxon>
        <taxon>rosids</taxon>
        <taxon>malvids</taxon>
        <taxon>Malvales</taxon>
        <taxon>Malvaceae</taxon>
        <taxon>Malvoideae</taxon>
        <taxon>Gossypium</taxon>
    </lineage>
</organism>
<dbReference type="Proteomes" id="UP000828251">
    <property type="component" value="Unassembled WGS sequence"/>
</dbReference>
<protein>
    <recommendedName>
        <fullName evidence="3">DUF4283 domain-containing protein</fullName>
    </recommendedName>
</protein>
<dbReference type="AlphaFoldDB" id="A0A9D3UMQ8"/>
<evidence type="ECO:0000313" key="1">
    <source>
        <dbReference type="EMBL" id="KAH1047054.1"/>
    </source>
</evidence>